<name>A0ACB7FNZ6_9ASCO</name>
<dbReference type="Proteomes" id="UP000742417">
    <property type="component" value="Unassembled WGS sequence"/>
</dbReference>
<proteinExistence type="predicted"/>
<evidence type="ECO:0000313" key="2">
    <source>
        <dbReference type="Proteomes" id="UP000742417"/>
    </source>
</evidence>
<gene>
    <name evidence="1" type="primary">NCS6</name>
    <name evidence="1" type="ORF">GWM34_01910</name>
</gene>
<comment type="caution">
    <text evidence="1">The sequence shown here is derived from an EMBL/GenBank/DDBJ whole genome shotgun (WGS) entry which is preliminary data.</text>
</comment>
<sequence>MPESTNTIINSSVKKIKLSALCELCHGRKAVMKRPKNLMKLCKECFYNIFETEIHNTIISNNLFYRGEKIAIGASGGKDSTVLASILKTLNERYDYGLNLVLLSIDEGIKGYRDDSLATVKRNQKQYDMPLEIVSYKDLYNWSMDEIVACAGIRSSCTYCGVLRRQALDRGAEKLGIKHVVTGHNADDVAETVLMNLLRGDVARLESSTNIMTTSAGSPIKRSKPFKYTYQKEIVLYAHYKKLDYFSTECTYAPEAFRGTARELLKSLESIRPSCIMDIIYSGEHLVLAPKKQKRKTVAYKNKNKNKKKSNSEQEEQEKQEQEVNPDGSISLNQNGIKKDGNTCEKCGYLSSNKICKACMLLNGLEINRAKVTIDNNSAIDGAAKLTKKLEQLSF</sequence>
<feature type="non-terminal residue" evidence="1">
    <location>
        <position position="1"/>
    </location>
</feature>
<organism evidence="1 2">
    <name type="scientific">Candida africana</name>
    <dbReference type="NCBI Taxonomy" id="241526"/>
    <lineage>
        <taxon>Eukaryota</taxon>
        <taxon>Fungi</taxon>
        <taxon>Dikarya</taxon>
        <taxon>Ascomycota</taxon>
        <taxon>Saccharomycotina</taxon>
        <taxon>Pichiomycetes</taxon>
        <taxon>Debaryomycetaceae</taxon>
        <taxon>Candida/Lodderomyces clade</taxon>
        <taxon>Candida</taxon>
    </lineage>
</organism>
<dbReference type="EMBL" id="JAENJO010000004">
    <property type="protein sequence ID" value="KAG8202967.1"/>
    <property type="molecule type" value="Genomic_DNA"/>
</dbReference>
<reference evidence="1" key="1">
    <citation type="submission" date="2020-12" db="EMBL/GenBank/DDBJ databases">
        <title>Draft Genome of Candida africana.</title>
        <authorList>
            <person name="Ayanbimpe G.M."/>
            <person name="Enweani I.B."/>
            <person name="Aguiyi J.C."/>
            <person name="Nnadi U.P."/>
            <person name="Izam Y."/>
            <person name="Ubani A."/>
            <person name="Ngene A.C."/>
        </authorList>
    </citation>
    <scope>NUCLEOTIDE SEQUENCE</scope>
    <source>
        <strain evidence="1">CEC4854</strain>
    </source>
</reference>
<keyword evidence="2" id="KW-1185">Reference proteome</keyword>
<accession>A0ACB7FNZ6</accession>
<evidence type="ECO:0000313" key="1">
    <source>
        <dbReference type="EMBL" id="KAG8202967.1"/>
    </source>
</evidence>
<protein>
    <submittedName>
        <fullName evidence="1">NCS6</fullName>
    </submittedName>
</protein>